<feature type="region of interest" description="Disordered" evidence="1">
    <location>
        <begin position="67"/>
        <end position="88"/>
    </location>
</feature>
<protein>
    <submittedName>
        <fullName evidence="2">Uncharacterized protein</fullName>
    </submittedName>
</protein>
<sequence length="88" mass="9851">METQRGTHSSTELLHHKHRRALCIAAWRMGHMSDRRGSIRLASIRRVLAGGMKTHLRATAAGRLCQDMTGEDGTEGKRARGLTDWLTD</sequence>
<evidence type="ECO:0000313" key="3">
    <source>
        <dbReference type="Proteomes" id="UP000314294"/>
    </source>
</evidence>
<organism evidence="2 3">
    <name type="scientific">Liparis tanakae</name>
    <name type="common">Tanaka's snailfish</name>
    <dbReference type="NCBI Taxonomy" id="230148"/>
    <lineage>
        <taxon>Eukaryota</taxon>
        <taxon>Metazoa</taxon>
        <taxon>Chordata</taxon>
        <taxon>Craniata</taxon>
        <taxon>Vertebrata</taxon>
        <taxon>Euteleostomi</taxon>
        <taxon>Actinopterygii</taxon>
        <taxon>Neopterygii</taxon>
        <taxon>Teleostei</taxon>
        <taxon>Neoteleostei</taxon>
        <taxon>Acanthomorphata</taxon>
        <taxon>Eupercaria</taxon>
        <taxon>Perciformes</taxon>
        <taxon>Cottioidei</taxon>
        <taxon>Cottales</taxon>
        <taxon>Liparidae</taxon>
        <taxon>Liparis</taxon>
    </lineage>
</organism>
<dbReference type="Proteomes" id="UP000314294">
    <property type="component" value="Unassembled WGS sequence"/>
</dbReference>
<accession>A0A4Z2G4S8</accession>
<gene>
    <name evidence="2" type="ORF">EYF80_041273</name>
</gene>
<dbReference type="AlphaFoldDB" id="A0A4Z2G4S8"/>
<evidence type="ECO:0000256" key="1">
    <source>
        <dbReference type="SAM" id="MobiDB-lite"/>
    </source>
</evidence>
<evidence type="ECO:0000313" key="2">
    <source>
        <dbReference type="EMBL" id="TNN48529.1"/>
    </source>
</evidence>
<reference evidence="2 3" key="1">
    <citation type="submission" date="2019-03" db="EMBL/GenBank/DDBJ databases">
        <title>First draft genome of Liparis tanakae, snailfish: a comprehensive survey of snailfish specific genes.</title>
        <authorList>
            <person name="Kim W."/>
            <person name="Song I."/>
            <person name="Jeong J.-H."/>
            <person name="Kim D."/>
            <person name="Kim S."/>
            <person name="Ryu S."/>
            <person name="Song J.Y."/>
            <person name="Lee S.K."/>
        </authorList>
    </citation>
    <scope>NUCLEOTIDE SEQUENCE [LARGE SCALE GENOMIC DNA]</scope>
    <source>
        <tissue evidence="2">Muscle</tissue>
    </source>
</reference>
<comment type="caution">
    <text evidence="2">The sequence shown here is derived from an EMBL/GenBank/DDBJ whole genome shotgun (WGS) entry which is preliminary data.</text>
</comment>
<proteinExistence type="predicted"/>
<keyword evidence="3" id="KW-1185">Reference proteome</keyword>
<dbReference type="EMBL" id="SRLO01000693">
    <property type="protein sequence ID" value="TNN48529.1"/>
    <property type="molecule type" value="Genomic_DNA"/>
</dbReference>
<name>A0A4Z2G4S8_9TELE</name>